<dbReference type="InterPro" id="IPR001279">
    <property type="entry name" value="Metallo-B-lactamas"/>
</dbReference>
<dbReference type="Proteomes" id="UP000294513">
    <property type="component" value="Unassembled WGS sequence"/>
</dbReference>
<feature type="domain" description="Metallo-beta-lactamase" evidence="1">
    <location>
        <begin position="63"/>
        <end position="245"/>
    </location>
</feature>
<dbReference type="Gene3D" id="3.60.15.10">
    <property type="entry name" value="Ribonuclease Z/Hydroxyacylglutathione hydrolase-like"/>
    <property type="match status" value="1"/>
</dbReference>
<gene>
    <name evidence="2" type="ORF">E1298_26970</name>
</gene>
<dbReference type="InterPro" id="IPR036866">
    <property type="entry name" value="RibonucZ/Hydroxyglut_hydro"/>
</dbReference>
<name>A0A4R5B4R7_9ACTN</name>
<organism evidence="2 3">
    <name type="scientific">Actinomadura rubrisoli</name>
    <dbReference type="NCBI Taxonomy" id="2530368"/>
    <lineage>
        <taxon>Bacteria</taxon>
        <taxon>Bacillati</taxon>
        <taxon>Actinomycetota</taxon>
        <taxon>Actinomycetes</taxon>
        <taxon>Streptosporangiales</taxon>
        <taxon>Thermomonosporaceae</taxon>
        <taxon>Actinomadura</taxon>
    </lineage>
</organism>
<sequence length="284" mass="30591">MFMDVSAGFRELAVPPGMVGVCALGQAGFLLKGAGGTVVAVDPYLSDRLADDSEFGPPGRWARRFPPPFGPDSLDADVVVVTHEHADHFDPLTLGPALARRPFTVVAPPVLRGDVEALGARFEPAHAGRPLEVAGVRVHPVPAAHSPEYTGPACYDVMVQDGAHRFLGYVVELDEGVTVYHAGDTVLHPEIDRALEGLRPRVALLPVNGRDRIREEMGIVGNLTVREAAHLAARADARWLVPSHHDLFAVNAESVTTFVDTLDRQFPDQEYFVPKVGRAVVLGV</sequence>
<proteinExistence type="predicted"/>
<dbReference type="AlphaFoldDB" id="A0A4R5B4R7"/>
<keyword evidence="3" id="KW-1185">Reference proteome</keyword>
<evidence type="ECO:0000313" key="2">
    <source>
        <dbReference type="EMBL" id="TDD79799.1"/>
    </source>
</evidence>
<dbReference type="PANTHER" id="PTHR43546:SF3">
    <property type="entry name" value="UPF0173 METAL-DEPENDENT HYDROLASE MJ1163"/>
    <property type="match status" value="1"/>
</dbReference>
<dbReference type="GO" id="GO:0016787">
    <property type="term" value="F:hydrolase activity"/>
    <property type="evidence" value="ECO:0007669"/>
    <property type="project" value="UniProtKB-KW"/>
</dbReference>
<keyword evidence="2" id="KW-0378">Hydrolase</keyword>
<reference evidence="2 3" key="1">
    <citation type="submission" date="2019-03" db="EMBL/GenBank/DDBJ databases">
        <title>Draft genome sequences of novel Actinobacteria.</title>
        <authorList>
            <person name="Sahin N."/>
            <person name="Ay H."/>
            <person name="Saygin H."/>
        </authorList>
    </citation>
    <scope>NUCLEOTIDE SEQUENCE [LARGE SCALE GENOMIC DNA]</scope>
    <source>
        <strain evidence="2 3">H3C3</strain>
    </source>
</reference>
<dbReference type="PANTHER" id="PTHR43546">
    <property type="entry name" value="UPF0173 METAL-DEPENDENT HYDROLASE MJ1163-RELATED"/>
    <property type="match status" value="1"/>
</dbReference>
<protein>
    <submittedName>
        <fullName evidence="2">MBL fold metallo-hydrolase</fullName>
    </submittedName>
</protein>
<dbReference type="OrthoDB" id="3190691at2"/>
<dbReference type="EMBL" id="SMKU01000165">
    <property type="protein sequence ID" value="TDD79799.1"/>
    <property type="molecule type" value="Genomic_DNA"/>
</dbReference>
<dbReference type="SUPFAM" id="SSF56281">
    <property type="entry name" value="Metallo-hydrolase/oxidoreductase"/>
    <property type="match status" value="1"/>
</dbReference>
<comment type="caution">
    <text evidence="2">The sequence shown here is derived from an EMBL/GenBank/DDBJ whole genome shotgun (WGS) entry which is preliminary data.</text>
</comment>
<evidence type="ECO:0000259" key="1">
    <source>
        <dbReference type="Pfam" id="PF12706"/>
    </source>
</evidence>
<dbReference type="Pfam" id="PF12706">
    <property type="entry name" value="Lactamase_B_2"/>
    <property type="match status" value="1"/>
</dbReference>
<dbReference type="InterPro" id="IPR050114">
    <property type="entry name" value="UPF0173_UPF0282_UlaG_hydrolase"/>
</dbReference>
<accession>A0A4R5B4R7</accession>
<evidence type="ECO:0000313" key="3">
    <source>
        <dbReference type="Proteomes" id="UP000294513"/>
    </source>
</evidence>